<feature type="transmembrane region" description="Helical" evidence="6">
    <location>
        <begin position="173"/>
        <end position="199"/>
    </location>
</feature>
<proteinExistence type="inferred from homology"/>
<feature type="transmembrane region" description="Helical" evidence="6">
    <location>
        <begin position="211"/>
        <end position="233"/>
    </location>
</feature>
<keyword evidence="5 6" id="KW-0472">Membrane</keyword>
<sequence length="268" mass="27848">MNFVDLLCFLSLGAITGLFAGLFGIGGGGIMVPVLTFLFIKLAFPVEHLVHMALATSMAAIVPTAIASLRAHHKRRAVIWPVVYKVAPGILFGTFAGTFLASYLSATPLAIFFSCFMAFVALQMVLDQKPKPSRQLPGSVALMGVGSGIGGVSALVAIGGGTLTVPFLTWCNVALPIAIGTSAAVGLPIAFSGALGYAINGWSVANLPAHTLGFIYWPAVFAMATASFFTAPLGAKLAHSLPIPLLKKCFAVLLISLSLQMLFTVVGH</sequence>
<reference evidence="8" key="1">
    <citation type="journal article" date="2019" name="Int. J. Syst. Evol. Microbiol.">
        <title>The Global Catalogue of Microorganisms (GCM) 10K type strain sequencing project: providing services to taxonomists for standard genome sequencing and annotation.</title>
        <authorList>
            <consortium name="The Broad Institute Genomics Platform"/>
            <consortium name="The Broad Institute Genome Sequencing Center for Infectious Disease"/>
            <person name="Wu L."/>
            <person name="Ma J."/>
        </authorList>
    </citation>
    <scope>NUCLEOTIDE SEQUENCE [LARGE SCALE GENOMIC DNA]</scope>
    <source>
        <strain evidence="8">KCTC 32239</strain>
    </source>
</reference>
<keyword evidence="3 6" id="KW-0812">Transmembrane</keyword>
<evidence type="ECO:0000256" key="2">
    <source>
        <dbReference type="ARBA" id="ARBA00009142"/>
    </source>
</evidence>
<evidence type="ECO:0000313" key="7">
    <source>
        <dbReference type="EMBL" id="GGY86400.1"/>
    </source>
</evidence>
<gene>
    <name evidence="7" type="ORF">GCM10011613_34400</name>
</gene>
<protein>
    <recommendedName>
        <fullName evidence="6">Probable membrane transporter protein</fullName>
    </recommendedName>
</protein>
<feature type="transmembrane region" description="Helical" evidence="6">
    <location>
        <begin position="82"/>
        <end position="103"/>
    </location>
</feature>
<accession>A0ABQ3BAQ5</accession>
<keyword evidence="4 6" id="KW-1133">Transmembrane helix</keyword>
<comment type="similarity">
    <text evidence="2 6">Belongs to the 4-toluene sulfonate uptake permease (TSUP) (TC 2.A.102) family.</text>
</comment>
<evidence type="ECO:0000313" key="8">
    <source>
        <dbReference type="Proteomes" id="UP000619761"/>
    </source>
</evidence>
<evidence type="ECO:0000256" key="3">
    <source>
        <dbReference type="ARBA" id="ARBA00022692"/>
    </source>
</evidence>
<evidence type="ECO:0000256" key="5">
    <source>
        <dbReference type="ARBA" id="ARBA00023136"/>
    </source>
</evidence>
<feature type="transmembrane region" description="Helical" evidence="6">
    <location>
        <begin position="52"/>
        <end position="70"/>
    </location>
</feature>
<evidence type="ECO:0000256" key="4">
    <source>
        <dbReference type="ARBA" id="ARBA00022989"/>
    </source>
</evidence>
<dbReference type="Proteomes" id="UP000619761">
    <property type="component" value="Unassembled WGS sequence"/>
</dbReference>
<dbReference type="InterPro" id="IPR002781">
    <property type="entry name" value="TM_pro_TauE-like"/>
</dbReference>
<dbReference type="EMBL" id="BMYZ01000004">
    <property type="protein sequence ID" value="GGY86400.1"/>
    <property type="molecule type" value="Genomic_DNA"/>
</dbReference>
<dbReference type="PANTHER" id="PTHR43483">
    <property type="entry name" value="MEMBRANE TRANSPORTER PROTEIN HI_0806-RELATED"/>
    <property type="match status" value="1"/>
</dbReference>
<organism evidence="7 8">
    <name type="scientific">Cellvibrio zantedeschiae</name>
    <dbReference type="NCBI Taxonomy" id="1237077"/>
    <lineage>
        <taxon>Bacteria</taxon>
        <taxon>Pseudomonadati</taxon>
        <taxon>Pseudomonadota</taxon>
        <taxon>Gammaproteobacteria</taxon>
        <taxon>Cellvibrionales</taxon>
        <taxon>Cellvibrionaceae</taxon>
        <taxon>Cellvibrio</taxon>
    </lineage>
</organism>
<keyword evidence="8" id="KW-1185">Reference proteome</keyword>
<evidence type="ECO:0000256" key="1">
    <source>
        <dbReference type="ARBA" id="ARBA00004141"/>
    </source>
</evidence>
<keyword evidence="6" id="KW-1003">Cell membrane</keyword>
<feature type="transmembrane region" description="Helical" evidence="6">
    <location>
        <begin position="109"/>
        <end position="126"/>
    </location>
</feature>
<feature type="transmembrane region" description="Helical" evidence="6">
    <location>
        <begin position="7"/>
        <end position="40"/>
    </location>
</feature>
<comment type="caution">
    <text evidence="7">The sequence shown here is derived from an EMBL/GenBank/DDBJ whole genome shotgun (WGS) entry which is preliminary data.</text>
</comment>
<feature type="transmembrane region" description="Helical" evidence="6">
    <location>
        <begin position="138"/>
        <end position="161"/>
    </location>
</feature>
<dbReference type="Pfam" id="PF01925">
    <property type="entry name" value="TauE"/>
    <property type="match status" value="1"/>
</dbReference>
<evidence type="ECO:0000256" key="6">
    <source>
        <dbReference type="RuleBase" id="RU363041"/>
    </source>
</evidence>
<dbReference type="RefSeq" id="WP_189420892.1">
    <property type="nucleotide sequence ID" value="NZ_BMYZ01000004.1"/>
</dbReference>
<name>A0ABQ3BAQ5_9GAMM</name>
<feature type="transmembrane region" description="Helical" evidence="6">
    <location>
        <begin position="245"/>
        <end position="266"/>
    </location>
</feature>
<comment type="subcellular location">
    <subcellularLocation>
        <location evidence="6">Cell membrane</location>
        <topology evidence="6">Multi-pass membrane protein</topology>
    </subcellularLocation>
    <subcellularLocation>
        <location evidence="1">Membrane</location>
        <topology evidence="1">Multi-pass membrane protein</topology>
    </subcellularLocation>
</comment>
<dbReference type="PANTHER" id="PTHR43483:SF3">
    <property type="entry name" value="MEMBRANE TRANSPORTER PROTEIN HI_0806-RELATED"/>
    <property type="match status" value="1"/>
</dbReference>